<protein>
    <submittedName>
        <fullName evidence="1">Uncharacterized protein</fullName>
    </submittedName>
</protein>
<dbReference type="OrthoDB" id="6514903at2759"/>
<reference evidence="1 2" key="1">
    <citation type="journal article" date="2020" name="Cell">
        <title>Large-Scale Comparative Analyses of Tick Genomes Elucidate Their Genetic Diversity and Vector Capacities.</title>
        <authorList>
            <consortium name="Tick Genome and Microbiome Consortium (TIGMIC)"/>
            <person name="Jia N."/>
            <person name="Wang J."/>
            <person name="Shi W."/>
            <person name="Du L."/>
            <person name="Sun Y."/>
            <person name="Zhan W."/>
            <person name="Jiang J.F."/>
            <person name="Wang Q."/>
            <person name="Zhang B."/>
            <person name="Ji P."/>
            <person name="Bell-Sakyi L."/>
            <person name="Cui X.M."/>
            <person name="Yuan T.T."/>
            <person name="Jiang B.G."/>
            <person name="Yang W.F."/>
            <person name="Lam T.T."/>
            <person name="Chang Q.C."/>
            <person name="Ding S.J."/>
            <person name="Wang X.J."/>
            <person name="Zhu J.G."/>
            <person name="Ruan X.D."/>
            <person name="Zhao L."/>
            <person name="Wei J.T."/>
            <person name="Ye R.Z."/>
            <person name="Que T.C."/>
            <person name="Du C.H."/>
            <person name="Zhou Y.H."/>
            <person name="Cheng J.X."/>
            <person name="Dai P.F."/>
            <person name="Guo W.B."/>
            <person name="Han X.H."/>
            <person name="Huang E.J."/>
            <person name="Li L.F."/>
            <person name="Wei W."/>
            <person name="Gao Y.C."/>
            <person name="Liu J.Z."/>
            <person name="Shao H.Z."/>
            <person name="Wang X."/>
            <person name="Wang C.C."/>
            <person name="Yang T.C."/>
            <person name="Huo Q.B."/>
            <person name="Li W."/>
            <person name="Chen H.Y."/>
            <person name="Chen S.E."/>
            <person name="Zhou L.G."/>
            <person name="Ni X.B."/>
            <person name="Tian J.H."/>
            <person name="Sheng Y."/>
            <person name="Liu T."/>
            <person name="Pan Y.S."/>
            <person name="Xia L.Y."/>
            <person name="Li J."/>
            <person name="Zhao F."/>
            <person name="Cao W.C."/>
        </authorList>
    </citation>
    <scope>NUCLEOTIDE SEQUENCE [LARGE SCALE GENOMIC DNA]</scope>
    <source>
        <strain evidence="1">HaeL-2018</strain>
    </source>
</reference>
<dbReference type="VEuPathDB" id="VectorBase:HLOH_059186"/>
<comment type="caution">
    <text evidence="1">The sequence shown here is derived from an EMBL/GenBank/DDBJ whole genome shotgun (WGS) entry which is preliminary data.</text>
</comment>
<dbReference type="Proteomes" id="UP000821853">
    <property type="component" value="Unassembled WGS sequence"/>
</dbReference>
<proteinExistence type="predicted"/>
<dbReference type="AlphaFoldDB" id="A0A9J6GTI6"/>
<evidence type="ECO:0000313" key="2">
    <source>
        <dbReference type="Proteomes" id="UP000821853"/>
    </source>
</evidence>
<dbReference type="GO" id="GO:0003676">
    <property type="term" value="F:nucleic acid binding"/>
    <property type="evidence" value="ECO:0007669"/>
    <property type="project" value="InterPro"/>
</dbReference>
<evidence type="ECO:0000313" key="1">
    <source>
        <dbReference type="EMBL" id="KAH9378778.1"/>
    </source>
</evidence>
<dbReference type="OMA" id="TNDISWH"/>
<dbReference type="EMBL" id="JABSTR010000009">
    <property type="protein sequence ID" value="KAH9378778.1"/>
    <property type="molecule type" value="Genomic_DNA"/>
</dbReference>
<keyword evidence="2" id="KW-1185">Reference proteome</keyword>
<dbReference type="InterPro" id="IPR036397">
    <property type="entry name" value="RNaseH_sf"/>
</dbReference>
<name>A0A9J6GTI6_HAELO</name>
<organism evidence="1 2">
    <name type="scientific">Haemaphysalis longicornis</name>
    <name type="common">Bush tick</name>
    <dbReference type="NCBI Taxonomy" id="44386"/>
    <lineage>
        <taxon>Eukaryota</taxon>
        <taxon>Metazoa</taxon>
        <taxon>Ecdysozoa</taxon>
        <taxon>Arthropoda</taxon>
        <taxon>Chelicerata</taxon>
        <taxon>Arachnida</taxon>
        <taxon>Acari</taxon>
        <taxon>Parasitiformes</taxon>
        <taxon>Ixodida</taxon>
        <taxon>Ixodoidea</taxon>
        <taxon>Ixodidae</taxon>
        <taxon>Haemaphysalinae</taxon>
        <taxon>Haemaphysalis</taxon>
    </lineage>
</organism>
<gene>
    <name evidence="1" type="ORF">HPB48_011182</name>
</gene>
<accession>A0A9J6GTI6</accession>
<dbReference type="Gene3D" id="3.30.420.10">
    <property type="entry name" value="Ribonuclease H-like superfamily/Ribonuclease H"/>
    <property type="match status" value="1"/>
</dbReference>
<sequence>MEENKVRKVITNLQMKWKYMAELAPWWGRFYERLIRSFRSTIRKTIGRRLRTEEQLRTIVVEAEGVLNNTALTYVYDDPNVPLPITPAEEIGARETSSRPHSRRNITRSFMEELPVKNSSVAGNIAAGIPSRIKKCKLEVVNRQPKQRLRKG</sequence>